<comment type="caution">
    <text evidence="1">The sequence shown here is derived from an EMBL/GenBank/DDBJ whole genome shotgun (WGS) entry which is preliminary data.</text>
</comment>
<name>A0A4S3KT33_9GAMM</name>
<evidence type="ECO:0000313" key="1">
    <source>
        <dbReference type="EMBL" id="THD11384.1"/>
    </source>
</evidence>
<reference evidence="1 2" key="1">
    <citation type="submission" date="2017-02" db="EMBL/GenBank/DDBJ databases">
        <title>Whole genome sequencing of Metallibacterium scheffleri DSM 24874 (T).</title>
        <authorList>
            <person name="Kumar S."/>
            <person name="Patil P."/>
            <person name="Patil P.B."/>
        </authorList>
    </citation>
    <scope>NUCLEOTIDE SEQUENCE [LARGE SCALE GENOMIC DNA]</scope>
    <source>
        <strain evidence="1 2">DSM 24874</strain>
    </source>
</reference>
<dbReference type="EMBL" id="MWQO01000014">
    <property type="protein sequence ID" value="THD11384.1"/>
    <property type="molecule type" value="Genomic_DNA"/>
</dbReference>
<organism evidence="1 2">
    <name type="scientific">Metallibacterium scheffleri</name>
    <dbReference type="NCBI Taxonomy" id="993689"/>
    <lineage>
        <taxon>Bacteria</taxon>
        <taxon>Pseudomonadati</taxon>
        <taxon>Pseudomonadota</taxon>
        <taxon>Gammaproteobacteria</taxon>
        <taxon>Lysobacterales</taxon>
        <taxon>Rhodanobacteraceae</taxon>
        <taxon>Metallibacterium</taxon>
    </lineage>
</organism>
<dbReference type="OrthoDB" id="5796257at2"/>
<dbReference type="Proteomes" id="UP000307749">
    <property type="component" value="Unassembled WGS sequence"/>
</dbReference>
<proteinExistence type="predicted"/>
<accession>A0A4S3KT33</accession>
<keyword evidence="2" id="KW-1185">Reference proteome</keyword>
<sequence length="123" mass="13751">MSKFVVSYELPYVHHVRVGIEAEDAERARAAAEDLFNSADLWNDTPDMPLLMDEYEEDGDAGTVLEFEAVHVEEWPDIDGSVKEIHRHGSADAFVAAFLEWEHNGAPVDELDSLVALAKLAKR</sequence>
<gene>
    <name evidence="1" type="ORF">B1806_04515</name>
</gene>
<protein>
    <submittedName>
        <fullName evidence="1">Uncharacterized protein</fullName>
    </submittedName>
</protein>
<dbReference type="AlphaFoldDB" id="A0A4S3KT33"/>
<dbReference type="RefSeq" id="WP_081130328.1">
    <property type="nucleotide sequence ID" value="NZ_LDOS01000005.1"/>
</dbReference>
<evidence type="ECO:0000313" key="2">
    <source>
        <dbReference type="Proteomes" id="UP000307749"/>
    </source>
</evidence>